<evidence type="ECO:0000313" key="2">
    <source>
        <dbReference type="EMBL" id="NNV57319.1"/>
    </source>
</evidence>
<feature type="transmembrane region" description="Helical" evidence="1">
    <location>
        <begin position="90"/>
        <end position="109"/>
    </location>
</feature>
<dbReference type="Pfam" id="PF02592">
    <property type="entry name" value="Vut_1"/>
    <property type="match status" value="1"/>
</dbReference>
<evidence type="ECO:0000313" key="3">
    <source>
        <dbReference type="Proteomes" id="UP000598971"/>
    </source>
</evidence>
<keyword evidence="1" id="KW-1133">Transmembrane helix</keyword>
<dbReference type="GO" id="GO:0005886">
    <property type="term" value="C:plasma membrane"/>
    <property type="evidence" value="ECO:0007669"/>
    <property type="project" value="UniProtKB-SubCell"/>
</dbReference>
<feature type="transmembrane region" description="Helical" evidence="1">
    <location>
        <begin position="141"/>
        <end position="162"/>
    </location>
</feature>
<comment type="subcellular location">
    <subcellularLocation>
        <location evidence="1">Cell membrane</location>
        <topology evidence="1">Multi-pass membrane protein</topology>
    </subcellularLocation>
</comment>
<evidence type="ECO:0000256" key="1">
    <source>
        <dbReference type="HAMAP-Rule" id="MF_02088"/>
    </source>
</evidence>
<reference evidence="2" key="1">
    <citation type="submission" date="2019-10" db="EMBL/GenBank/DDBJ databases">
        <title>Draft genome sequence of Panacibacter sp. KCS-6.</title>
        <authorList>
            <person name="Yim K.J."/>
        </authorList>
    </citation>
    <scope>NUCLEOTIDE SEQUENCE</scope>
    <source>
        <strain evidence="2">KCS-6</strain>
    </source>
</reference>
<dbReference type="GO" id="GO:0022857">
    <property type="term" value="F:transmembrane transporter activity"/>
    <property type="evidence" value="ECO:0007669"/>
    <property type="project" value="UniProtKB-UniRule"/>
</dbReference>
<comment type="function">
    <text evidence="1">Involved in the import of queuosine (Q) precursors, required for Q precursor salvage.</text>
</comment>
<proteinExistence type="inferred from homology"/>
<protein>
    <recommendedName>
        <fullName evidence="1">Probable queuosine precursor transporter</fullName>
        <shortName evidence="1">Q precursor transporter</shortName>
    </recommendedName>
</protein>
<dbReference type="AlphaFoldDB" id="A0A8J8JW38"/>
<dbReference type="PANTHER" id="PTHR34300">
    <property type="entry name" value="QUEUOSINE PRECURSOR TRANSPORTER-RELATED"/>
    <property type="match status" value="1"/>
</dbReference>
<comment type="similarity">
    <text evidence="1">Belongs to the vitamin uptake transporter (VUT/ECF) (TC 2.A.88) family. Q precursor transporter subfamily.</text>
</comment>
<dbReference type="InterPro" id="IPR003744">
    <property type="entry name" value="YhhQ"/>
</dbReference>
<feature type="transmembrane region" description="Helical" evidence="1">
    <location>
        <begin position="174"/>
        <end position="198"/>
    </location>
</feature>
<keyword evidence="1" id="KW-0813">Transport</keyword>
<keyword evidence="1" id="KW-0812">Transmembrane</keyword>
<comment type="caution">
    <text evidence="2">The sequence shown here is derived from an EMBL/GenBank/DDBJ whole genome shotgun (WGS) entry which is preliminary data.</text>
</comment>
<keyword evidence="1" id="KW-0472">Membrane</keyword>
<dbReference type="Proteomes" id="UP000598971">
    <property type="component" value="Unassembled WGS sequence"/>
</dbReference>
<dbReference type="RefSeq" id="WP_171609266.1">
    <property type="nucleotide sequence ID" value="NZ_WHPF01000014.1"/>
</dbReference>
<sequence length="269" mass="30007">MIHNILKDKPTKLFLGFTAFFVANALIAECIGGKIFSLEKLLGFAPANFTLFGQSGLAFNLTCGVLLWPIEFIMTDIVNEYFGPKAVRRISYTAVILITYAFVMFYSSIHIPPADFWIGTKTDSGIPNMQDAYNGIFGQGMWIILGSLVAFLVSQIVDVTVFHKIKKITGEKKIWLRATGSTLVSQLVDSYIVLIIAFKLGNNWSWPQVLAIGMMNYCYKFIMAIVLTPVIYLVEKQIEKYVGNDTARKMKLAAMGQEEDELVNIPTAG</sequence>
<keyword evidence="3" id="KW-1185">Reference proteome</keyword>
<dbReference type="HAMAP" id="MF_02088">
    <property type="entry name" value="Q_prec_transport"/>
    <property type="match status" value="1"/>
</dbReference>
<dbReference type="NCBIfam" id="TIGR00697">
    <property type="entry name" value="queuosine precursor transporter"/>
    <property type="match status" value="1"/>
</dbReference>
<dbReference type="EMBL" id="WHPF01000014">
    <property type="protein sequence ID" value="NNV57319.1"/>
    <property type="molecule type" value="Genomic_DNA"/>
</dbReference>
<gene>
    <name evidence="2" type="ORF">GD597_17740</name>
</gene>
<organism evidence="2 3">
    <name type="scientific">Limnovirga soli</name>
    <dbReference type="NCBI Taxonomy" id="2656915"/>
    <lineage>
        <taxon>Bacteria</taxon>
        <taxon>Pseudomonadati</taxon>
        <taxon>Bacteroidota</taxon>
        <taxon>Chitinophagia</taxon>
        <taxon>Chitinophagales</taxon>
        <taxon>Chitinophagaceae</taxon>
        <taxon>Limnovirga</taxon>
    </lineage>
</organism>
<feature type="transmembrane region" description="Helical" evidence="1">
    <location>
        <begin position="210"/>
        <end position="234"/>
    </location>
</feature>
<accession>A0A8J8JW38</accession>
<dbReference type="PANTHER" id="PTHR34300:SF2">
    <property type="entry name" value="QUEUOSINE PRECURSOR TRANSPORTER-RELATED"/>
    <property type="match status" value="1"/>
</dbReference>
<feature type="transmembrane region" description="Helical" evidence="1">
    <location>
        <begin position="52"/>
        <end position="70"/>
    </location>
</feature>
<name>A0A8J8JW38_9BACT</name>
<keyword evidence="1" id="KW-1003">Cell membrane</keyword>